<evidence type="ECO:0000313" key="2">
    <source>
        <dbReference type="Proteomes" id="UP000821845"/>
    </source>
</evidence>
<proteinExistence type="predicted"/>
<dbReference type="EMBL" id="CM023481">
    <property type="protein sequence ID" value="KAH6946388.1"/>
    <property type="molecule type" value="Genomic_DNA"/>
</dbReference>
<organism evidence="1 2">
    <name type="scientific">Hyalomma asiaticum</name>
    <name type="common">Tick</name>
    <dbReference type="NCBI Taxonomy" id="266040"/>
    <lineage>
        <taxon>Eukaryota</taxon>
        <taxon>Metazoa</taxon>
        <taxon>Ecdysozoa</taxon>
        <taxon>Arthropoda</taxon>
        <taxon>Chelicerata</taxon>
        <taxon>Arachnida</taxon>
        <taxon>Acari</taxon>
        <taxon>Parasitiformes</taxon>
        <taxon>Ixodida</taxon>
        <taxon>Ixodoidea</taxon>
        <taxon>Ixodidae</taxon>
        <taxon>Hyalomminae</taxon>
        <taxon>Hyalomma</taxon>
    </lineage>
</organism>
<keyword evidence="2" id="KW-1185">Reference proteome</keyword>
<gene>
    <name evidence="1" type="ORF">HPB50_013222</name>
</gene>
<evidence type="ECO:0000313" key="1">
    <source>
        <dbReference type="EMBL" id="KAH6946388.1"/>
    </source>
</evidence>
<comment type="caution">
    <text evidence="1">The sequence shown here is derived from an EMBL/GenBank/DDBJ whole genome shotgun (WGS) entry which is preliminary data.</text>
</comment>
<reference evidence="1" key="1">
    <citation type="submission" date="2020-05" db="EMBL/GenBank/DDBJ databases">
        <title>Large-scale comparative analyses of tick genomes elucidate their genetic diversity and vector capacities.</title>
        <authorList>
            <person name="Jia N."/>
            <person name="Wang J."/>
            <person name="Shi W."/>
            <person name="Du L."/>
            <person name="Sun Y."/>
            <person name="Zhan W."/>
            <person name="Jiang J."/>
            <person name="Wang Q."/>
            <person name="Zhang B."/>
            <person name="Ji P."/>
            <person name="Sakyi L.B."/>
            <person name="Cui X."/>
            <person name="Yuan T."/>
            <person name="Jiang B."/>
            <person name="Yang W."/>
            <person name="Lam T.T.-Y."/>
            <person name="Chang Q."/>
            <person name="Ding S."/>
            <person name="Wang X."/>
            <person name="Zhu J."/>
            <person name="Ruan X."/>
            <person name="Zhao L."/>
            <person name="Wei J."/>
            <person name="Que T."/>
            <person name="Du C."/>
            <person name="Cheng J."/>
            <person name="Dai P."/>
            <person name="Han X."/>
            <person name="Huang E."/>
            <person name="Gao Y."/>
            <person name="Liu J."/>
            <person name="Shao H."/>
            <person name="Ye R."/>
            <person name="Li L."/>
            <person name="Wei W."/>
            <person name="Wang X."/>
            <person name="Wang C."/>
            <person name="Yang T."/>
            <person name="Huo Q."/>
            <person name="Li W."/>
            <person name="Guo W."/>
            <person name="Chen H."/>
            <person name="Zhou L."/>
            <person name="Ni X."/>
            <person name="Tian J."/>
            <person name="Zhou Y."/>
            <person name="Sheng Y."/>
            <person name="Liu T."/>
            <person name="Pan Y."/>
            <person name="Xia L."/>
            <person name="Li J."/>
            <person name="Zhao F."/>
            <person name="Cao W."/>
        </authorList>
    </citation>
    <scope>NUCLEOTIDE SEQUENCE</scope>
    <source>
        <strain evidence="1">Hyas-2018</strain>
    </source>
</reference>
<name>A0ACB7THG0_HYAAI</name>
<sequence length="108" mass="11683">MADQQSIPSYVVSDSQAACRMYLKGLLPWKSASILGRVLHQHHGLVWCPAHTGQAGSELAHCFARELTGRDLRQPATGETDFSEILPTDEARRAAVASGALEEGPCPR</sequence>
<accession>A0ACB7THG0</accession>
<protein>
    <submittedName>
        <fullName evidence="1">Uncharacterized protein</fullName>
    </submittedName>
</protein>
<dbReference type="Proteomes" id="UP000821845">
    <property type="component" value="Chromosome 1"/>
</dbReference>